<gene>
    <name evidence="4" type="ORF">HHL24_34425</name>
</gene>
<dbReference type="EMBL" id="JABBGJ010000047">
    <property type="protein sequence ID" value="NMM02997.1"/>
    <property type="molecule type" value="Genomic_DNA"/>
</dbReference>
<dbReference type="PANTHER" id="PTHR44591:SF3">
    <property type="entry name" value="RESPONSE REGULATORY DOMAIN-CONTAINING PROTEIN"/>
    <property type="match status" value="1"/>
</dbReference>
<dbReference type="PANTHER" id="PTHR44591">
    <property type="entry name" value="STRESS RESPONSE REGULATOR PROTEIN 1"/>
    <property type="match status" value="1"/>
</dbReference>
<protein>
    <submittedName>
        <fullName evidence="4">Response regulator</fullName>
    </submittedName>
</protein>
<organism evidence="4 5">
    <name type="scientific">Paraburkholderia polaris</name>
    <dbReference type="NCBI Taxonomy" id="2728848"/>
    <lineage>
        <taxon>Bacteria</taxon>
        <taxon>Pseudomonadati</taxon>
        <taxon>Pseudomonadota</taxon>
        <taxon>Betaproteobacteria</taxon>
        <taxon>Burkholderiales</taxon>
        <taxon>Burkholderiaceae</taxon>
        <taxon>Paraburkholderia</taxon>
    </lineage>
</organism>
<dbReference type="SMART" id="SM00448">
    <property type="entry name" value="REC"/>
    <property type="match status" value="1"/>
</dbReference>
<accession>A0A848IVD9</accession>
<dbReference type="GO" id="GO:0000160">
    <property type="term" value="P:phosphorelay signal transduction system"/>
    <property type="evidence" value="ECO:0007669"/>
    <property type="project" value="InterPro"/>
</dbReference>
<dbReference type="SUPFAM" id="SSF52172">
    <property type="entry name" value="CheY-like"/>
    <property type="match status" value="1"/>
</dbReference>
<dbReference type="Proteomes" id="UP000544134">
    <property type="component" value="Unassembled WGS sequence"/>
</dbReference>
<evidence type="ECO:0000313" key="4">
    <source>
        <dbReference type="EMBL" id="NMM02997.1"/>
    </source>
</evidence>
<dbReference type="AlphaFoldDB" id="A0A848IVD9"/>
<evidence type="ECO:0000259" key="3">
    <source>
        <dbReference type="PROSITE" id="PS50110"/>
    </source>
</evidence>
<dbReference type="Pfam" id="PF00072">
    <property type="entry name" value="Response_reg"/>
    <property type="match status" value="1"/>
</dbReference>
<evidence type="ECO:0000313" key="5">
    <source>
        <dbReference type="Proteomes" id="UP000544134"/>
    </source>
</evidence>
<comment type="caution">
    <text evidence="4">The sequence shown here is derived from an EMBL/GenBank/DDBJ whole genome shotgun (WGS) entry which is preliminary data.</text>
</comment>
<dbReference type="InterPro" id="IPR001789">
    <property type="entry name" value="Sig_transdc_resp-reg_receiver"/>
</dbReference>
<feature type="modified residue" description="4-aspartylphosphate" evidence="2">
    <location>
        <position position="49"/>
    </location>
</feature>
<dbReference type="Gene3D" id="3.40.50.2300">
    <property type="match status" value="1"/>
</dbReference>
<evidence type="ECO:0000256" key="2">
    <source>
        <dbReference type="PROSITE-ProRule" id="PRU00169"/>
    </source>
</evidence>
<proteinExistence type="predicted"/>
<reference evidence="4 5" key="1">
    <citation type="submission" date="2020-04" db="EMBL/GenBank/DDBJ databases">
        <title>Paraburkholderia sp. RP-4-7 isolated from soil.</title>
        <authorList>
            <person name="Dahal R.H."/>
        </authorList>
    </citation>
    <scope>NUCLEOTIDE SEQUENCE [LARGE SCALE GENOMIC DNA]</scope>
    <source>
        <strain evidence="4 5">RP-4-7</strain>
    </source>
</reference>
<keyword evidence="1 2" id="KW-0597">Phosphoprotein</keyword>
<name>A0A848IVD9_9BURK</name>
<evidence type="ECO:0000256" key="1">
    <source>
        <dbReference type="ARBA" id="ARBA00022553"/>
    </source>
</evidence>
<dbReference type="InterPro" id="IPR050595">
    <property type="entry name" value="Bact_response_regulator"/>
</dbReference>
<feature type="domain" description="Response regulatory" evidence="3">
    <location>
        <begin position="1"/>
        <end position="116"/>
    </location>
</feature>
<dbReference type="InterPro" id="IPR011006">
    <property type="entry name" value="CheY-like_superfamily"/>
</dbReference>
<keyword evidence="5" id="KW-1185">Reference proteome</keyword>
<dbReference type="PROSITE" id="PS50110">
    <property type="entry name" value="RESPONSE_REGULATORY"/>
    <property type="match status" value="1"/>
</dbReference>
<sequence length="128" mass="14038">MLIADYDPDLLAAYELFFCVYGFDVRTAGDGEDALAEYCAWHPAVALLDIDMPRLDGRAVARMIRRVQTTPSPLLVDATGLTSPSEYEESTRSGFNHHFVKPVLMPVILAAIALGLENQNGMRGPRIG</sequence>